<evidence type="ECO:0000259" key="1">
    <source>
        <dbReference type="Pfam" id="PF00296"/>
    </source>
</evidence>
<sequence length="275" mass="29082">MAGRAFRFGVVAAPQGGAKQWRDLAVRAEEQGFSTLLTPDNLHFAAPTVSLAIAASVTTSLRVGTFVLASPLRTPRAAAWDAHSLSSMTEGRFELGLGTGLPVMKDQAAELGLSYESAGGRLRQISDTIDHVRKLDGDAHTPVMIAAGGPKARELAGQKADIAALAGGAFVTRDETAERVAEVRAAAGSRADDIEFSMNLFVVGDADMPEWVKGFVGADRATLVERDSLALLPGSPQQMVDELQRRRDAFGTSYVTVNSVFMDDLAPVVAQLTGK</sequence>
<dbReference type="Proteomes" id="UP001500618">
    <property type="component" value="Unassembled WGS sequence"/>
</dbReference>
<feature type="domain" description="Luciferase-like" evidence="1">
    <location>
        <begin position="16"/>
        <end position="210"/>
    </location>
</feature>
<dbReference type="RefSeq" id="WP_344310319.1">
    <property type="nucleotide sequence ID" value="NZ_BAAANY010000009.1"/>
</dbReference>
<dbReference type="InterPro" id="IPR036661">
    <property type="entry name" value="Luciferase-like_sf"/>
</dbReference>
<evidence type="ECO:0000313" key="3">
    <source>
        <dbReference type="Proteomes" id="UP001500618"/>
    </source>
</evidence>
<gene>
    <name evidence="2" type="ORF">GCM10009765_27020</name>
</gene>
<keyword evidence="3" id="KW-1185">Reference proteome</keyword>
<comment type="caution">
    <text evidence="2">The sequence shown here is derived from an EMBL/GenBank/DDBJ whole genome shotgun (WGS) entry which is preliminary data.</text>
</comment>
<dbReference type="InterPro" id="IPR011251">
    <property type="entry name" value="Luciferase-like_dom"/>
</dbReference>
<dbReference type="Gene3D" id="3.20.20.30">
    <property type="entry name" value="Luciferase-like domain"/>
    <property type="match status" value="1"/>
</dbReference>
<dbReference type="InterPro" id="IPR050564">
    <property type="entry name" value="F420-G6PD/mer"/>
</dbReference>
<organism evidence="2 3">
    <name type="scientific">Fodinicola feengrottensis</name>
    <dbReference type="NCBI Taxonomy" id="435914"/>
    <lineage>
        <taxon>Bacteria</taxon>
        <taxon>Bacillati</taxon>
        <taxon>Actinomycetota</taxon>
        <taxon>Actinomycetes</taxon>
        <taxon>Mycobacteriales</taxon>
        <taxon>Fodinicola</taxon>
    </lineage>
</organism>
<name>A0ABN2GST1_9ACTN</name>
<dbReference type="PANTHER" id="PTHR43244">
    <property type="match status" value="1"/>
</dbReference>
<accession>A0ABN2GST1</accession>
<protein>
    <submittedName>
        <fullName evidence="2">LLM class flavin-dependent oxidoreductase</fullName>
    </submittedName>
</protein>
<dbReference type="Pfam" id="PF00296">
    <property type="entry name" value="Bac_luciferase"/>
    <property type="match status" value="1"/>
</dbReference>
<evidence type="ECO:0000313" key="2">
    <source>
        <dbReference type="EMBL" id="GAA1676256.1"/>
    </source>
</evidence>
<proteinExistence type="predicted"/>
<dbReference type="EMBL" id="BAAANY010000009">
    <property type="protein sequence ID" value="GAA1676256.1"/>
    <property type="molecule type" value="Genomic_DNA"/>
</dbReference>
<dbReference type="SUPFAM" id="SSF51679">
    <property type="entry name" value="Bacterial luciferase-like"/>
    <property type="match status" value="1"/>
</dbReference>
<reference evidence="2 3" key="1">
    <citation type="journal article" date="2019" name="Int. J. Syst. Evol. Microbiol.">
        <title>The Global Catalogue of Microorganisms (GCM) 10K type strain sequencing project: providing services to taxonomists for standard genome sequencing and annotation.</title>
        <authorList>
            <consortium name="The Broad Institute Genomics Platform"/>
            <consortium name="The Broad Institute Genome Sequencing Center for Infectious Disease"/>
            <person name="Wu L."/>
            <person name="Ma J."/>
        </authorList>
    </citation>
    <scope>NUCLEOTIDE SEQUENCE [LARGE SCALE GENOMIC DNA]</scope>
    <source>
        <strain evidence="2 3">JCM 14718</strain>
    </source>
</reference>
<dbReference type="PANTHER" id="PTHR43244:SF2">
    <property type="entry name" value="CONSERVED HYPOTHETICAL ALANINE AND PROLINE-RICH PROTEIN"/>
    <property type="match status" value="1"/>
</dbReference>